<evidence type="ECO:0000256" key="6">
    <source>
        <dbReference type="RuleBase" id="RU004504"/>
    </source>
</evidence>
<dbReference type="PANTHER" id="PTHR42778">
    <property type="entry name" value="2-AMINOETHYLPHOSPHONATE--PYRUVATE TRANSAMINASE"/>
    <property type="match status" value="1"/>
</dbReference>
<keyword evidence="4" id="KW-0663">Pyridoxal phosphate</keyword>
<evidence type="ECO:0000256" key="2">
    <source>
        <dbReference type="ARBA" id="ARBA00022576"/>
    </source>
</evidence>
<dbReference type="InterPro" id="IPR000192">
    <property type="entry name" value="Aminotrans_V_dom"/>
</dbReference>
<comment type="similarity">
    <text evidence="5">Belongs to the class-V pyridoxal-phosphate-dependent aminotransferase family.</text>
</comment>
<evidence type="ECO:0000256" key="1">
    <source>
        <dbReference type="ARBA" id="ARBA00001933"/>
    </source>
</evidence>
<dbReference type="PROSITE" id="PS00595">
    <property type="entry name" value="AA_TRANSFER_CLASS_5"/>
    <property type="match status" value="1"/>
</dbReference>
<gene>
    <name evidence="8" type="ORF">PF021_05390</name>
</gene>
<dbReference type="Gene3D" id="3.90.1150.10">
    <property type="entry name" value="Aspartate Aminotransferase, domain 1"/>
    <property type="match status" value="1"/>
</dbReference>
<evidence type="ECO:0000256" key="4">
    <source>
        <dbReference type="ARBA" id="ARBA00022898"/>
    </source>
</evidence>
<evidence type="ECO:0000256" key="5">
    <source>
        <dbReference type="RuleBase" id="RU004075"/>
    </source>
</evidence>
<name>A0ABT4VEH6_9HELI</name>
<comment type="caution">
    <text evidence="8">The sequence shown here is derived from an EMBL/GenBank/DDBJ whole genome shotgun (WGS) entry which is preliminary data.</text>
</comment>
<dbReference type="InterPro" id="IPR024169">
    <property type="entry name" value="SP_NH2Trfase/AEP_transaminase"/>
</dbReference>
<dbReference type="Pfam" id="PF00266">
    <property type="entry name" value="Aminotran_5"/>
    <property type="match status" value="1"/>
</dbReference>
<comment type="cofactor">
    <cofactor evidence="1 6">
        <name>pyridoxal 5'-phosphate</name>
        <dbReference type="ChEBI" id="CHEBI:597326"/>
    </cofactor>
</comment>
<organism evidence="8 9">
    <name type="scientific">Helicobacter ibis</name>
    <dbReference type="NCBI Taxonomy" id="2962633"/>
    <lineage>
        <taxon>Bacteria</taxon>
        <taxon>Pseudomonadati</taxon>
        <taxon>Campylobacterota</taxon>
        <taxon>Epsilonproteobacteria</taxon>
        <taxon>Campylobacterales</taxon>
        <taxon>Helicobacteraceae</taxon>
        <taxon>Helicobacter</taxon>
    </lineage>
</organism>
<keyword evidence="2 8" id="KW-0032">Aminotransferase</keyword>
<feature type="domain" description="Aminotransferase class V" evidence="7">
    <location>
        <begin position="21"/>
        <end position="312"/>
    </location>
</feature>
<dbReference type="PANTHER" id="PTHR42778:SF1">
    <property type="entry name" value="2-AMINOETHYLPHOSPHONATE--PYRUVATE TRANSAMINASE"/>
    <property type="match status" value="1"/>
</dbReference>
<dbReference type="RefSeq" id="WP_271021403.1">
    <property type="nucleotide sequence ID" value="NZ_JAQHXR010000002.1"/>
</dbReference>
<dbReference type="PIRSF" id="PIRSF000524">
    <property type="entry name" value="SPT"/>
    <property type="match status" value="1"/>
</dbReference>
<dbReference type="InterPro" id="IPR015422">
    <property type="entry name" value="PyrdxlP-dep_Trfase_small"/>
</dbReference>
<sequence length="371" mass="41231">MLLFTPGPTPTPEFIRNALALPTIHHRTQEFESIFSETRELLKDMIKMPEVLMLSSSGSGAMEASLLTFCAKKVLTINSGKFGERFSKIANAFNIPYIEITNEWDTPAGLECVINALKANPDIDAICMQVCESAGGLRHSYEVIAKAIKEYNKDVTVIIDAITAMGVEPLDVSNVDVLIGGSQKAFMLPAGMSIIGLSQFALEKLESRNVGFYFNLKTELKNQQKNTTAWSAPVSLATGLCAFLKEAKKIGYENIYKETKARSLACDCVMENLGLRIYPKIPALAMTTVIDDDAEKVRKMLKNDFNVNIAGGQDRLKGKIFRINHMGIIPIHEISWVVNAIELCLSKLKRREFNGLANQIFLQQYYSIMES</sequence>
<evidence type="ECO:0000256" key="3">
    <source>
        <dbReference type="ARBA" id="ARBA00022679"/>
    </source>
</evidence>
<dbReference type="InterPro" id="IPR015424">
    <property type="entry name" value="PyrdxlP-dep_Trfase"/>
</dbReference>
<accession>A0ABT4VEH6</accession>
<keyword evidence="9" id="KW-1185">Reference proteome</keyword>
<dbReference type="InterPro" id="IPR015421">
    <property type="entry name" value="PyrdxlP-dep_Trfase_major"/>
</dbReference>
<evidence type="ECO:0000313" key="9">
    <source>
        <dbReference type="Proteomes" id="UP001210261"/>
    </source>
</evidence>
<dbReference type="InterPro" id="IPR020578">
    <property type="entry name" value="Aminotrans_V_PyrdxlP_BS"/>
</dbReference>
<evidence type="ECO:0000259" key="7">
    <source>
        <dbReference type="Pfam" id="PF00266"/>
    </source>
</evidence>
<dbReference type="SUPFAM" id="SSF53383">
    <property type="entry name" value="PLP-dependent transferases"/>
    <property type="match status" value="1"/>
</dbReference>
<protein>
    <submittedName>
        <fullName evidence="8">Alanine--glyoxylate aminotransferase family protein</fullName>
    </submittedName>
</protein>
<reference evidence="8 9" key="1">
    <citation type="submission" date="2023-01" db="EMBL/GenBank/DDBJ databases">
        <title>Description of Helicobacter ibis sp. nov. isolated from faecal droppings of black-faced ibis (Theristicus melanopis).</title>
        <authorList>
            <person name="Lopez-Cantillo M."/>
            <person name="Vidal-Veuthey B."/>
            <person name="Mella A."/>
            <person name="De La Haba R."/>
            <person name="Collado L."/>
        </authorList>
    </citation>
    <scope>NUCLEOTIDE SEQUENCE [LARGE SCALE GENOMIC DNA]</scope>
    <source>
        <strain evidence="8 9">A82</strain>
    </source>
</reference>
<evidence type="ECO:0000313" key="8">
    <source>
        <dbReference type="EMBL" id="MDA3969107.1"/>
    </source>
</evidence>
<dbReference type="Proteomes" id="UP001210261">
    <property type="component" value="Unassembled WGS sequence"/>
</dbReference>
<proteinExistence type="inferred from homology"/>
<keyword evidence="3" id="KW-0808">Transferase</keyword>
<dbReference type="EMBL" id="JAQHXR010000002">
    <property type="protein sequence ID" value="MDA3969107.1"/>
    <property type="molecule type" value="Genomic_DNA"/>
</dbReference>
<dbReference type="GO" id="GO:0008483">
    <property type="term" value="F:transaminase activity"/>
    <property type="evidence" value="ECO:0007669"/>
    <property type="project" value="UniProtKB-KW"/>
</dbReference>
<dbReference type="Gene3D" id="3.40.640.10">
    <property type="entry name" value="Type I PLP-dependent aspartate aminotransferase-like (Major domain)"/>
    <property type="match status" value="1"/>
</dbReference>